<accession>A0A6F9DGQ2</accession>
<proteinExistence type="evidence at transcript level"/>
<evidence type="ECO:0000256" key="1">
    <source>
        <dbReference type="SAM" id="MobiDB-lite"/>
    </source>
</evidence>
<gene>
    <name evidence="2" type="primary">LOC100177451</name>
</gene>
<reference evidence="2" key="1">
    <citation type="submission" date="2020-04" db="EMBL/GenBank/DDBJ databases">
        <authorList>
            <person name="Neveu A P."/>
        </authorList>
    </citation>
    <scope>NUCLEOTIDE SEQUENCE</scope>
    <source>
        <tissue evidence="2">Whole embryo</tissue>
    </source>
</reference>
<sequence length="119" mass="13112">MRRGAGKHHTTSVFLAKSATKAILFAHEISLWDLENEYVISKFTPDVPFSCCTVAMDGRLIIAGLRDAPRVVTLRLMSRDLNASQYGRVALGDAAESKMFGEKEEIDSESSEDEMSGVE</sequence>
<organism evidence="2">
    <name type="scientific">Phallusia mammillata</name>
    <dbReference type="NCBI Taxonomy" id="59560"/>
    <lineage>
        <taxon>Eukaryota</taxon>
        <taxon>Metazoa</taxon>
        <taxon>Chordata</taxon>
        <taxon>Tunicata</taxon>
        <taxon>Ascidiacea</taxon>
        <taxon>Phlebobranchia</taxon>
        <taxon>Ascidiidae</taxon>
        <taxon>Phallusia</taxon>
    </lineage>
</organism>
<dbReference type="AlphaFoldDB" id="A0A6F9DGQ2"/>
<dbReference type="EMBL" id="LR786519">
    <property type="protein sequence ID" value="CAB3261825.1"/>
    <property type="molecule type" value="mRNA"/>
</dbReference>
<name>A0A6F9DGQ2_9ASCI</name>
<protein>
    <submittedName>
        <fullName evidence="2">Uncharacterized protein LOC100177451</fullName>
    </submittedName>
</protein>
<feature type="compositionally biased region" description="Acidic residues" evidence="1">
    <location>
        <begin position="104"/>
        <end position="119"/>
    </location>
</feature>
<evidence type="ECO:0000313" key="2">
    <source>
        <dbReference type="EMBL" id="CAB3261825.1"/>
    </source>
</evidence>
<feature type="region of interest" description="Disordered" evidence="1">
    <location>
        <begin position="100"/>
        <end position="119"/>
    </location>
</feature>